<dbReference type="InterPro" id="IPR014762">
    <property type="entry name" value="DNA_mismatch_repair_CS"/>
</dbReference>
<dbReference type="GO" id="GO:0032300">
    <property type="term" value="C:mismatch repair complex"/>
    <property type="evidence" value="ECO:0007669"/>
    <property type="project" value="InterPro"/>
</dbReference>
<accession>A0A7C5SWA2</accession>
<dbReference type="CDD" id="cd00782">
    <property type="entry name" value="MutL_Trans"/>
    <property type="match status" value="1"/>
</dbReference>
<dbReference type="AlphaFoldDB" id="A0A7C5SWA2"/>
<dbReference type="GO" id="GO:0030983">
    <property type="term" value="F:mismatched DNA binding"/>
    <property type="evidence" value="ECO:0007669"/>
    <property type="project" value="InterPro"/>
</dbReference>
<dbReference type="InterPro" id="IPR038973">
    <property type="entry name" value="MutL/Mlh/Pms-like"/>
</dbReference>
<dbReference type="NCBIfam" id="TIGR00585">
    <property type="entry name" value="mutl"/>
    <property type="match status" value="1"/>
</dbReference>
<dbReference type="GO" id="GO:0016887">
    <property type="term" value="F:ATP hydrolysis activity"/>
    <property type="evidence" value="ECO:0007669"/>
    <property type="project" value="InterPro"/>
</dbReference>
<dbReference type="PROSITE" id="PS00058">
    <property type="entry name" value="DNA_MISMATCH_REPAIR_1"/>
    <property type="match status" value="1"/>
</dbReference>
<keyword evidence="4" id="KW-0234">DNA repair</keyword>
<dbReference type="GO" id="GO:0004519">
    <property type="term" value="F:endonuclease activity"/>
    <property type="evidence" value="ECO:0007669"/>
    <property type="project" value="UniProtKB-KW"/>
</dbReference>
<dbReference type="SUPFAM" id="SSF118116">
    <property type="entry name" value="DNA mismatch repair protein MutL"/>
    <property type="match status" value="1"/>
</dbReference>
<dbReference type="GO" id="GO:0005524">
    <property type="term" value="F:ATP binding"/>
    <property type="evidence" value="ECO:0007669"/>
    <property type="project" value="InterPro"/>
</dbReference>
<proteinExistence type="inferred from homology"/>
<dbReference type="PANTHER" id="PTHR10073:SF12">
    <property type="entry name" value="DNA MISMATCH REPAIR PROTEIN MLH1"/>
    <property type="match status" value="1"/>
</dbReference>
<dbReference type="FunFam" id="3.30.565.10:FF:000003">
    <property type="entry name" value="DNA mismatch repair endonuclease MutL"/>
    <property type="match status" value="1"/>
</dbReference>
<evidence type="ECO:0000256" key="2">
    <source>
        <dbReference type="ARBA" id="ARBA00021975"/>
    </source>
</evidence>
<dbReference type="SUPFAM" id="SSF54211">
    <property type="entry name" value="Ribosomal protein S5 domain 2-like"/>
    <property type="match status" value="1"/>
</dbReference>
<dbReference type="GO" id="GO:0006298">
    <property type="term" value="P:mismatch repair"/>
    <property type="evidence" value="ECO:0007669"/>
    <property type="project" value="InterPro"/>
</dbReference>
<dbReference type="InterPro" id="IPR013507">
    <property type="entry name" value="DNA_mismatch_S5_2-like"/>
</dbReference>
<dbReference type="InterPro" id="IPR002099">
    <property type="entry name" value="MutL/Mlh/PMS"/>
</dbReference>
<dbReference type="SMART" id="SM01340">
    <property type="entry name" value="DNA_mis_repair"/>
    <property type="match status" value="1"/>
</dbReference>
<gene>
    <name evidence="6" type="primary">mutL</name>
    <name evidence="6" type="ORF">ENN04_01850</name>
</gene>
<dbReference type="Pfam" id="PF13589">
    <property type="entry name" value="HATPase_c_3"/>
    <property type="match status" value="1"/>
</dbReference>
<dbReference type="SUPFAM" id="SSF55874">
    <property type="entry name" value="ATPase domain of HSP90 chaperone/DNA topoisomerase II/histidine kinase"/>
    <property type="match status" value="1"/>
</dbReference>
<evidence type="ECO:0000256" key="4">
    <source>
        <dbReference type="ARBA" id="ARBA00023204"/>
    </source>
</evidence>
<evidence type="ECO:0000259" key="5">
    <source>
        <dbReference type="SMART" id="SM01340"/>
    </source>
</evidence>
<dbReference type="CDD" id="cd16926">
    <property type="entry name" value="HATPase_MutL-MLH-PMS-like"/>
    <property type="match status" value="1"/>
</dbReference>
<sequence>MFVKELPEEVRFKISAGEVIESPADCVKELIENSLDAKAKRVEVEIIKGGKHYISVKDDGVGIHPEDLPKVILPFYTSKIEMFEDLLSLNTYGFRGEALHAIAQVSRMVISSRFYQEDRGYEMRVEEGKVVHMREKGMAVGTRVEVFDLFYNLPVRRNLLKKEDTERARILRLVRDYAIARPEISFKLTAEGRELLNLPSTQNARDRLEELYKTKFEEREIERDGLRLRVFVSLSQRKGEVRLFVNSRPVQNKGLTEYIKRTVGRRIAVCLLEVPPFVVDANIHPKKHEVKLQREGNIKELFRELFKGHKTHIPSLNQESHPYKAEPELLGILEDTILIVNWMESLYFIDQHLLAERINYEKGQTSDKACKGAIKAGDKLSPAQAKAMLKEWVELQNPHTCPHGRPIYYRLPLKEIYQQIGRER</sequence>
<dbReference type="InterPro" id="IPR037198">
    <property type="entry name" value="MutL_C_sf"/>
</dbReference>
<keyword evidence="3" id="KW-0227">DNA damage</keyword>
<evidence type="ECO:0000313" key="6">
    <source>
        <dbReference type="EMBL" id="HHO73363.1"/>
    </source>
</evidence>
<organism evidence="6">
    <name type="scientific">Thermocrinis ruber</name>
    <dbReference type="NCBI Taxonomy" id="75906"/>
    <lineage>
        <taxon>Bacteria</taxon>
        <taxon>Pseudomonadati</taxon>
        <taxon>Aquificota</taxon>
        <taxon>Aquificia</taxon>
        <taxon>Aquificales</taxon>
        <taxon>Aquificaceae</taxon>
        <taxon>Thermocrinis</taxon>
    </lineage>
</organism>
<evidence type="ECO:0000256" key="1">
    <source>
        <dbReference type="ARBA" id="ARBA00006082"/>
    </source>
</evidence>
<keyword evidence="6" id="KW-0255">Endonuclease</keyword>
<dbReference type="EMBL" id="DSAC01000024">
    <property type="protein sequence ID" value="HHO73363.1"/>
    <property type="molecule type" value="Genomic_DNA"/>
</dbReference>
<keyword evidence="6" id="KW-0378">Hydrolase</keyword>
<dbReference type="InterPro" id="IPR014721">
    <property type="entry name" value="Ribsml_uS5_D2-typ_fold_subgr"/>
</dbReference>
<keyword evidence="6" id="KW-0540">Nuclease</keyword>
<dbReference type="InterPro" id="IPR036890">
    <property type="entry name" value="HATPase_C_sf"/>
</dbReference>
<comment type="similarity">
    <text evidence="1">Belongs to the DNA mismatch repair MutL/HexB family.</text>
</comment>
<comment type="caution">
    <text evidence="6">The sequence shown here is derived from an EMBL/GenBank/DDBJ whole genome shotgun (WGS) entry which is preliminary data.</text>
</comment>
<evidence type="ECO:0000256" key="3">
    <source>
        <dbReference type="ARBA" id="ARBA00022763"/>
    </source>
</evidence>
<dbReference type="GO" id="GO:0140664">
    <property type="term" value="F:ATP-dependent DNA damage sensor activity"/>
    <property type="evidence" value="ECO:0007669"/>
    <property type="project" value="InterPro"/>
</dbReference>
<dbReference type="InterPro" id="IPR042120">
    <property type="entry name" value="MutL_C_dimsub"/>
</dbReference>
<feature type="domain" description="DNA mismatch repair protein S5" evidence="5">
    <location>
        <begin position="208"/>
        <end position="307"/>
    </location>
</feature>
<dbReference type="Gene3D" id="3.30.230.10">
    <property type="match status" value="1"/>
</dbReference>
<dbReference type="InterPro" id="IPR020568">
    <property type="entry name" value="Ribosomal_Su5_D2-typ_SF"/>
</dbReference>
<reference evidence="6" key="1">
    <citation type="journal article" date="2020" name="mSystems">
        <title>Genome- and Community-Level Interaction Insights into Carbon Utilization and Element Cycling Functions of Hydrothermarchaeota in Hydrothermal Sediment.</title>
        <authorList>
            <person name="Zhou Z."/>
            <person name="Liu Y."/>
            <person name="Xu W."/>
            <person name="Pan J."/>
            <person name="Luo Z.H."/>
            <person name="Li M."/>
        </authorList>
    </citation>
    <scope>NUCLEOTIDE SEQUENCE [LARGE SCALE GENOMIC DNA]</scope>
    <source>
        <strain evidence="6">SpSt-114</strain>
    </source>
</reference>
<protein>
    <recommendedName>
        <fullName evidence="2">DNA mismatch repair protein MutL</fullName>
    </recommendedName>
</protein>
<name>A0A7C5SWA2_9AQUI</name>
<dbReference type="Gene3D" id="3.30.565.10">
    <property type="entry name" value="Histidine kinase-like ATPase, C-terminal domain"/>
    <property type="match status" value="1"/>
</dbReference>
<dbReference type="PANTHER" id="PTHR10073">
    <property type="entry name" value="DNA MISMATCH REPAIR PROTEIN MLH, PMS, MUTL"/>
    <property type="match status" value="1"/>
</dbReference>
<dbReference type="Gene3D" id="3.30.1540.20">
    <property type="entry name" value="MutL, C-terminal domain, dimerisation subdomain"/>
    <property type="match status" value="1"/>
</dbReference>
<dbReference type="Pfam" id="PF01119">
    <property type="entry name" value="DNA_mis_repair"/>
    <property type="match status" value="1"/>
</dbReference>